<keyword evidence="3 7" id="KW-0548">Nucleotidyltransferase</keyword>
<dbReference type="SMART" id="SM00663">
    <property type="entry name" value="RPOLA_N"/>
    <property type="match status" value="1"/>
</dbReference>
<feature type="binding site" evidence="7">
    <location>
        <position position="80"/>
    </location>
    <ligand>
        <name>Zn(2+)</name>
        <dbReference type="ChEBI" id="CHEBI:29105"/>
        <label>1</label>
    </ligand>
</feature>
<comment type="cofactor">
    <cofactor evidence="7">
        <name>Zn(2+)</name>
        <dbReference type="ChEBI" id="CHEBI:29105"/>
    </cofactor>
    <text evidence="7">Binds 2 Zn(2+) ions per subunit.</text>
</comment>
<dbReference type="Gene3D" id="1.10.132.30">
    <property type="match status" value="1"/>
</dbReference>
<dbReference type="InterPro" id="IPR000722">
    <property type="entry name" value="RNA_pol_asu"/>
</dbReference>
<dbReference type="InterPro" id="IPR007080">
    <property type="entry name" value="RNA_pol_Rpb1_1"/>
</dbReference>
<evidence type="ECO:0000259" key="10">
    <source>
        <dbReference type="SMART" id="SM00663"/>
    </source>
</evidence>
<dbReference type="Gene3D" id="1.10.1790.20">
    <property type="match status" value="1"/>
</dbReference>
<dbReference type="GO" id="GO:0000287">
    <property type="term" value="F:magnesium ion binding"/>
    <property type="evidence" value="ECO:0007669"/>
    <property type="project" value="UniProtKB-UniRule"/>
</dbReference>
<keyword evidence="9" id="KW-0175">Coiled coil</keyword>
<dbReference type="SUPFAM" id="SSF64484">
    <property type="entry name" value="beta and beta-prime subunits of DNA dependent RNA-polymerase"/>
    <property type="match status" value="1"/>
</dbReference>
<dbReference type="GO" id="GO:0003899">
    <property type="term" value="F:DNA-directed RNA polymerase activity"/>
    <property type="evidence" value="ECO:0007669"/>
    <property type="project" value="UniProtKB-UniRule"/>
</dbReference>
<name>A0A1G2KMD0_9BACT</name>
<sequence>MKSKTISNINDFDSVFLKLASPDDIKEWSFGEVTKPETINYRTQRSEKNGLFDERIFGPDRDYECYCGKYRGVRYKGIVCEKCGVEMTRSIVRRERMGHIELSTPVSHIWFLRSMPSRLGLLLGMSSGDLEKVIYFAGYLITKVEPQERARLLRELESEYRGKVKALNAEKDRDELKERYLATKHEIEGVIQGAVLDEVQYHSFSLKYGTLFEAGVGAEAIYQILLVLDLDILRKSLEAEIDNVSSVERERMNKRLSLIRSMLSANIRPEWMFLTRIPVIPPALRPMVPLDGGRYATSDVNDLYRRVINRNNRLRKLKEIKAPEVILRNEKRILQEAVDSLIDNSIRHGAGTAGALTASQRRPLKSLSDNLKGKRGLFRQNLLGKRVDYSGRSVIVVGPELKLHQCGLPKHMALELFRPFVISKLLQKELAFNIRGAGRLIEEGVPEVWAILEDVIKNKYVLLNRAPTLHRLGIQAFQPVLIEGNAIHVHPLVCTAFNADFDGDQMAVHVPLSEEAQLEASEIMAAHKNILKPGSGDPIVSGKMLDIVLGCWWMTRVFPEAKGEGKMFSRPNNAITAWDFGVVDFRAKIKVLATDHEKYRAYDGKVFETTVGRLLFNSVLPNDYPFINKEMERKSMAALVDDLINRYGISEIPTIMDRIKSFGFKYATYSGITWGIDDVKVPPGKTEVVERAKVKSELAYAQWRDGLLSEDERLRKNIEIWHAAKSEVERLIPDSLDKNGSLYDMVYSGARGSFSQITQMAGMKGLIQNTAGETIEFPILSCMKEGLTPIEYFITTHGSRKGLTDTALNTAKAGYLTRKLFVVAQDVMITEEDCGVKEGIKISRNSASGIDVNLSKNIRGRFLAADAVDKDGHILFKKGDLLSKLDAIKVQEAGGGEILVRSPLSCKSVSGICQKCYGLDLGKHEIVGLGEAVGTVAAQAIGEPGTQLTMRTFHTGGVSSLGGDITQGLPRVEELFEKRAPKSPAIVARVDGVITEIKDLGKEKVITVLPDIGDKSKTKKKSESEYVTSYNRIPFVKVGDKVKKGDLLTDGAVDIDELFKYGGRERAQEYIITEVTKPYELQGETVSRKHIETIVRQMFFRRKVKDQGGTTLSVGDIVDPQTIAMENEAAKERGGEEAKVEFMVMGISEVSLSRHSFLSAASFQHTTRVLINSAVRGSKDSLRGLMENVIIGRLIPAGTGFKGGPKAAMIEKLQRELEPERVEAEATE</sequence>
<evidence type="ECO:0000256" key="6">
    <source>
        <dbReference type="ARBA" id="ARBA00048552"/>
    </source>
</evidence>
<dbReference type="InterPro" id="IPR042102">
    <property type="entry name" value="RNA_pol_Rpb1_3_sf"/>
</dbReference>
<comment type="function">
    <text evidence="7 8">DNA-dependent RNA polymerase catalyzes the transcription of DNA into RNA using the four ribonucleoside triphosphates as substrates.</text>
</comment>
<dbReference type="GO" id="GO:0008270">
    <property type="term" value="F:zinc ion binding"/>
    <property type="evidence" value="ECO:0007669"/>
    <property type="project" value="UniProtKB-UniRule"/>
</dbReference>
<dbReference type="Pfam" id="PF04997">
    <property type="entry name" value="RNA_pol_Rpb1_1"/>
    <property type="match status" value="1"/>
</dbReference>
<evidence type="ECO:0000256" key="3">
    <source>
        <dbReference type="ARBA" id="ARBA00022695"/>
    </source>
</evidence>
<comment type="subunit">
    <text evidence="7">The RNAP catalytic core consists of 2 alpha, 1 beta, 1 beta' and 1 omega subunit. When a sigma factor is associated with the core the holoenzyme is formed, which can initiate transcription.</text>
</comment>
<dbReference type="Pfam" id="PF00623">
    <property type="entry name" value="RNA_pol_Rpb1_2"/>
    <property type="match status" value="2"/>
</dbReference>
<protein>
    <recommendedName>
        <fullName evidence="7">DNA-directed RNA polymerase subunit beta'</fullName>
        <shortName evidence="7">RNAP subunit beta'</shortName>
        <ecNumber evidence="7">2.7.7.6</ecNumber>
    </recommendedName>
    <alternativeName>
        <fullName evidence="7">RNA polymerase subunit beta'</fullName>
    </alternativeName>
    <alternativeName>
        <fullName evidence="7">Transcriptase subunit beta'</fullName>
    </alternativeName>
</protein>
<comment type="catalytic activity">
    <reaction evidence="6 7 8">
        <text>RNA(n) + a ribonucleoside 5'-triphosphate = RNA(n+1) + diphosphate</text>
        <dbReference type="Rhea" id="RHEA:21248"/>
        <dbReference type="Rhea" id="RHEA-COMP:14527"/>
        <dbReference type="Rhea" id="RHEA-COMP:17342"/>
        <dbReference type="ChEBI" id="CHEBI:33019"/>
        <dbReference type="ChEBI" id="CHEBI:61557"/>
        <dbReference type="ChEBI" id="CHEBI:140395"/>
        <dbReference type="EC" id="2.7.7.6"/>
    </reaction>
</comment>
<proteinExistence type="inferred from homology"/>
<dbReference type="Pfam" id="PF04998">
    <property type="entry name" value="RNA_pol_Rpb1_5"/>
    <property type="match status" value="1"/>
</dbReference>
<dbReference type="GO" id="GO:0003677">
    <property type="term" value="F:DNA binding"/>
    <property type="evidence" value="ECO:0007669"/>
    <property type="project" value="UniProtKB-UniRule"/>
</dbReference>
<dbReference type="Gene3D" id="2.40.50.100">
    <property type="match status" value="1"/>
</dbReference>
<dbReference type="GO" id="GO:0006351">
    <property type="term" value="P:DNA-templated transcription"/>
    <property type="evidence" value="ECO:0007669"/>
    <property type="project" value="UniProtKB-UniRule"/>
</dbReference>
<dbReference type="Gene3D" id="2.40.40.20">
    <property type="match status" value="1"/>
</dbReference>
<dbReference type="HAMAP" id="MF_01322">
    <property type="entry name" value="RNApol_bact_RpoC"/>
    <property type="match status" value="1"/>
</dbReference>
<feature type="binding site" evidence="7">
    <location>
        <position position="65"/>
    </location>
    <ligand>
        <name>Zn(2+)</name>
        <dbReference type="ChEBI" id="CHEBI:29105"/>
        <label>1</label>
    </ligand>
</feature>
<dbReference type="Gene3D" id="1.10.40.90">
    <property type="match status" value="1"/>
</dbReference>
<feature type="domain" description="RNA polymerase N-terminal" evidence="10">
    <location>
        <begin position="270"/>
        <end position="555"/>
    </location>
</feature>
<dbReference type="InterPro" id="IPR007081">
    <property type="entry name" value="RNA_pol_Rpb1_5"/>
</dbReference>
<dbReference type="AlphaFoldDB" id="A0A1G2KMD0"/>
<evidence type="ECO:0000313" key="12">
    <source>
        <dbReference type="Proteomes" id="UP000179023"/>
    </source>
</evidence>
<dbReference type="Gene3D" id="1.10.150.390">
    <property type="match status" value="1"/>
</dbReference>
<keyword evidence="1 7" id="KW-0240">DNA-directed RNA polymerase</keyword>
<feature type="binding site" evidence="7">
    <location>
        <position position="83"/>
    </location>
    <ligand>
        <name>Zn(2+)</name>
        <dbReference type="ChEBI" id="CHEBI:29105"/>
        <label>1</label>
    </ligand>
</feature>
<dbReference type="PANTHER" id="PTHR19376:SF54">
    <property type="entry name" value="DNA-DIRECTED RNA POLYMERASE SUBUNIT BETA"/>
    <property type="match status" value="1"/>
</dbReference>
<dbReference type="NCBIfam" id="TIGR02386">
    <property type="entry name" value="rpoC_TIGR"/>
    <property type="match status" value="1"/>
</dbReference>
<feature type="coiled-coil region" evidence="9">
    <location>
        <begin position="153"/>
        <end position="186"/>
    </location>
</feature>
<feature type="binding site" evidence="7">
    <location>
        <position position="834"/>
    </location>
    <ligand>
        <name>Zn(2+)</name>
        <dbReference type="ChEBI" id="CHEBI:29105"/>
        <label>2</label>
    </ligand>
</feature>
<dbReference type="EMBL" id="MHQI01000011">
    <property type="protein sequence ID" value="OHA00617.1"/>
    <property type="molecule type" value="Genomic_DNA"/>
</dbReference>
<dbReference type="InterPro" id="IPR007066">
    <property type="entry name" value="RNA_pol_Rpb1_3"/>
</dbReference>
<evidence type="ECO:0000256" key="9">
    <source>
        <dbReference type="SAM" id="Coils"/>
    </source>
</evidence>
<comment type="caution">
    <text evidence="11">The sequence shown here is derived from an EMBL/GenBank/DDBJ whole genome shotgun (WGS) entry which is preliminary data.</text>
</comment>
<dbReference type="Gene3D" id="4.10.860.120">
    <property type="entry name" value="RNA polymerase II, clamp domain"/>
    <property type="match status" value="1"/>
</dbReference>
<organism evidence="11 12">
    <name type="scientific">Candidatus Sungbacteria bacterium RIFCSPHIGHO2_02_FULL_47_11</name>
    <dbReference type="NCBI Taxonomy" id="1802270"/>
    <lineage>
        <taxon>Bacteria</taxon>
        <taxon>Candidatus Sungiibacteriota</taxon>
    </lineage>
</organism>
<gene>
    <name evidence="7" type="primary">rpoC</name>
    <name evidence="11" type="ORF">A3C07_00760</name>
</gene>
<keyword evidence="7" id="KW-0862">Zinc</keyword>
<dbReference type="InterPro" id="IPR007083">
    <property type="entry name" value="RNA_pol_Rpb1_4"/>
</dbReference>
<dbReference type="CDD" id="cd02655">
    <property type="entry name" value="RNAP_beta'_C"/>
    <property type="match status" value="1"/>
</dbReference>
<evidence type="ECO:0000256" key="7">
    <source>
        <dbReference type="HAMAP-Rule" id="MF_01322"/>
    </source>
</evidence>
<feature type="binding site" evidence="7">
    <location>
        <position position="916"/>
    </location>
    <ligand>
        <name>Zn(2+)</name>
        <dbReference type="ChEBI" id="CHEBI:29105"/>
        <label>2</label>
    </ligand>
</feature>
<dbReference type="Pfam" id="PF05000">
    <property type="entry name" value="RNA_pol_Rpb1_4"/>
    <property type="match status" value="1"/>
</dbReference>
<dbReference type="PANTHER" id="PTHR19376">
    <property type="entry name" value="DNA-DIRECTED RNA POLYMERASE"/>
    <property type="match status" value="1"/>
</dbReference>
<comment type="cofactor">
    <cofactor evidence="7">
        <name>Mg(2+)</name>
        <dbReference type="ChEBI" id="CHEBI:18420"/>
    </cofactor>
    <text evidence="7">Binds 1 Mg(2+) ion per subunit.</text>
</comment>
<dbReference type="Gene3D" id="1.10.274.100">
    <property type="entry name" value="RNA polymerase Rpb1, domain 3"/>
    <property type="match status" value="2"/>
</dbReference>
<feature type="binding site" evidence="7">
    <location>
        <position position="67"/>
    </location>
    <ligand>
        <name>Zn(2+)</name>
        <dbReference type="ChEBI" id="CHEBI:29105"/>
        <label>1</label>
    </ligand>
</feature>
<comment type="similarity">
    <text evidence="7 8">Belongs to the RNA polymerase beta' chain family.</text>
</comment>
<feature type="binding site" evidence="7">
    <location>
        <position position="502"/>
    </location>
    <ligand>
        <name>Mg(2+)</name>
        <dbReference type="ChEBI" id="CHEBI:18420"/>
    </ligand>
</feature>
<keyword evidence="5 7" id="KW-0804">Transcription</keyword>
<dbReference type="InterPro" id="IPR006592">
    <property type="entry name" value="RNA_pol_N"/>
</dbReference>
<evidence type="ECO:0000256" key="5">
    <source>
        <dbReference type="ARBA" id="ARBA00023163"/>
    </source>
</evidence>
<dbReference type="InterPro" id="IPR038120">
    <property type="entry name" value="Rpb1_funnel_sf"/>
</dbReference>
<feature type="binding site" evidence="7">
    <location>
        <position position="500"/>
    </location>
    <ligand>
        <name>Mg(2+)</name>
        <dbReference type="ChEBI" id="CHEBI:18420"/>
    </ligand>
</feature>
<evidence type="ECO:0000256" key="4">
    <source>
        <dbReference type="ARBA" id="ARBA00022723"/>
    </source>
</evidence>
<dbReference type="InterPro" id="IPR044893">
    <property type="entry name" value="RNA_pol_Rpb1_clamp_domain"/>
</dbReference>
<dbReference type="Proteomes" id="UP000179023">
    <property type="component" value="Unassembled WGS sequence"/>
</dbReference>
<dbReference type="GO" id="GO:0000428">
    <property type="term" value="C:DNA-directed RNA polymerase complex"/>
    <property type="evidence" value="ECO:0007669"/>
    <property type="project" value="UniProtKB-KW"/>
</dbReference>
<dbReference type="EC" id="2.7.7.6" evidence="7"/>
<reference evidence="11 12" key="1">
    <citation type="journal article" date="2016" name="Nat. Commun.">
        <title>Thousands of microbial genomes shed light on interconnected biogeochemical processes in an aquifer system.</title>
        <authorList>
            <person name="Anantharaman K."/>
            <person name="Brown C.T."/>
            <person name="Hug L.A."/>
            <person name="Sharon I."/>
            <person name="Castelle C.J."/>
            <person name="Probst A.J."/>
            <person name="Thomas B.C."/>
            <person name="Singh A."/>
            <person name="Wilkins M.J."/>
            <person name="Karaoz U."/>
            <person name="Brodie E.L."/>
            <person name="Williams K.H."/>
            <person name="Hubbard S.S."/>
            <person name="Banfield J.F."/>
        </authorList>
    </citation>
    <scope>NUCLEOTIDE SEQUENCE [LARGE SCALE GENOMIC DNA]</scope>
</reference>
<feature type="binding site" evidence="7">
    <location>
        <position position="906"/>
    </location>
    <ligand>
        <name>Zn(2+)</name>
        <dbReference type="ChEBI" id="CHEBI:29105"/>
        <label>2</label>
    </ligand>
</feature>
<dbReference type="STRING" id="1802270.A3C07_00760"/>
<keyword evidence="7" id="KW-0460">Magnesium</keyword>
<dbReference type="InterPro" id="IPR012754">
    <property type="entry name" value="DNA-dir_RpoC_beta_prime_bact"/>
</dbReference>
<dbReference type="Pfam" id="PF04983">
    <property type="entry name" value="RNA_pol_Rpb1_3"/>
    <property type="match status" value="1"/>
</dbReference>
<keyword evidence="4 7" id="KW-0479">Metal-binding</keyword>
<evidence type="ECO:0000256" key="2">
    <source>
        <dbReference type="ARBA" id="ARBA00022679"/>
    </source>
</evidence>
<feature type="binding site" evidence="7">
    <location>
        <position position="504"/>
    </location>
    <ligand>
        <name>Mg(2+)</name>
        <dbReference type="ChEBI" id="CHEBI:18420"/>
    </ligand>
</feature>
<dbReference type="CDD" id="cd01609">
    <property type="entry name" value="RNAP_beta'_N"/>
    <property type="match status" value="1"/>
</dbReference>
<dbReference type="InterPro" id="IPR045867">
    <property type="entry name" value="DNA-dir_RpoC_beta_prime"/>
</dbReference>
<accession>A0A1G2KMD0</accession>
<evidence type="ECO:0000256" key="1">
    <source>
        <dbReference type="ARBA" id="ARBA00022478"/>
    </source>
</evidence>
<feature type="binding site" evidence="7">
    <location>
        <position position="913"/>
    </location>
    <ligand>
        <name>Zn(2+)</name>
        <dbReference type="ChEBI" id="CHEBI:29105"/>
        <label>2</label>
    </ligand>
</feature>
<evidence type="ECO:0000313" key="11">
    <source>
        <dbReference type="EMBL" id="OHA00617.1"/>
    </source>
</evidence>
<evidence type="ECO:0000256" key="8">
    <source>
        <dbReference type="RuleBase" id="RU004279"/>
    </source>
</evidence>
<keyword evidence="2 7" id="KW-0808">Transferase</keyword>